<dbReference type="GO" id="GO:0019825">
    <property type="term" value="F:oxygen binding"/>
    <property type="evidence" value="ECO:0007669"/>
    <property type="project" value="InterPro"/>
</dbReference>
<name>A0A6N8IUQ7_9BURK</name>
<keyword evidence="1" id="KW-0813">Transport</keyword>
<dbReference type="InterPro" id="IPR044203">
    <property type="entry name" value="GlbO/GLB3-like"/>
</dbReference>
<dbReference type="Pfam" id="PF01152">
    <property type="entry name" value="Bac_globin"/>
    <property type="match status" value="1"/>
</dbReference>
<accession>A0A6N8IUQ7</accession>
<dbReference type="AlphaFoldDB" id="A0A6N8IUQ7"/>
<dbReference type="EMBL" id="WSEL01000003">
    <property type="protein sequence ID" value="MVQ29663.1"/>
    <property type="molecule type" value="Genomic_DNA"/>
</dbReference>
<protein>
    <submittedName>
        <fullName evidence="6">Globin</fullName>
    </submittedName>
</protein>
<evidence type="ECO:0000313" key="7">
    <source>
        <dbReference type="Proteomes" id="UP000469385"/>
    </source>
</evidence>
<organism evidence="6 7">
    <name type="scientific">Ramlibacter pinisoli</name>
    <dbReference type="NCBI Taxonomy" id="2682844"/>
    <lineage>
        <taxon>Bacteria</taxon>
        <taxon>Pseudomonadati</taxon>
        <taxon>Pseudomonadota</taxon>
        <taxon>Betaproteobacteria</taxon>
        <taxon>Burkholderiales</taxon>
        <taxon>Comamonadaceae</taxon>
        <taxon>Ramlibacter</taxon>
    </lineage>
</organism>
<evidence type="ECO:0000256" key="1">
    <source>
        <dbReference type="ARBA" id="ARBA00022448"/>
    </source>
</evidence>
<reference evidence="6 7" key="1">
    <citation type="submission" date="2019-12" db="EMBL/GenBank/DDBJ databases">
        <authorList>
            <person name="Huq M.A."/>
        </authorList>
    </citation>
    <scope>NUCLEOTIDE SEQUENCE [LARGE SCALE GENOMIC DNA]</scope>
    <source>
        <strain evidence="6 7">MAH-25</strain>
    </source>
</reference>
<dbReference type="CDD" id="cd14773">
    <property type="entry name" value="TrHb2_PhHbO-like_O"/>
    <property type="match status" value="1"/>
</dbReference>
<dbReference type="GO" id="GO:0046872">
    <property type="term" value="F:metal ion binding"/>
    <property type="evidence" value="ECO:0007669"/>
    <property type="project" value="UniProtKB-KW"/>
</dbReference>
<dbReference type="InterPro" id="IPR012292">
    <property type="entry name" value="Globin/Proto"/>
</dbReference>
<proteinExistence type="inferred from homology"/>
<keyword evidence="3" id="KW-0479">Metal-binding</keyword>
<dbReference type="GO" id="GO:0005344">
    <property type="term" value="F:oxygen carrier activity"/>
    <property type="evidence" value="ECO:0007669"/>
    <property type="project" value="InterPro"/>
</dbReference>
<keyword evidence="7" id="KW-1185">Reference proteome</keyword>
<evidence type="ECO:0000313" key="6">
    <source>
        <dbReference type="EMBL" id="MVQ29663.1"/>
    </source>
</evidence>
<evidence type="ECO:0000256" key="3">
    <source>
        <dbReference type="ARBA" id="ARBA00022723"/>
    </source>
</evidence>
<keyword evidence="2" id="KW-0349">Heme</keyword>
<dbReference type="InterPro" id="IPR001486">
    <property type="entry name" value="Hemoglobin_trunc"/>
</dbReference>
<dbReference type="GO" id="GO:0020037">
    <property type="term" value="F:heme binding"/>
    <property type="evidence" value="ECO:0007669"/>
    <property type="project" value="InterPro"/>
</dbReference>
<dbReference type="Proteomes" id="UP000469385">
    <property type="component" value="Unassembled WGS sequence"/>
</dbReference>
<evidence type="ECO:0000256" key="2">
    <source>
        <dbReference type="ARBA" id="ARBA00022617"/>
    </source>
</evidence>
<comment type="caution">
    <text evidence="6">The sequence shown here is derived from an EMBL/GenBank/DDBJ whole genome shotgun (WGS) entry which is preliminary data.</text>
</comment>
<dbReference type="PANTHER" id="PTHR47366">
    <property type="entry name" value="TWO-ON-TWO HEMOGLOBIN-3"/>
    <property type="match status" value="1"/>
</dbReference>
<keyword evidence="4" id="KW-0408">Iron</keyword>
<dbReference type="InterPro" id="IPR009050">
    <property type="entry name" value="Globin-like_sf"/>
</dbReference>
<dbReference type="PANTHER" id="PTHR47366:SF1">
    <property type="entry name" value="TWO-ON-TWO HEMOGLOBIN-3"/>
    <property type="match status" value="1"/>
</dbReference>
<comment type="similarity">
    <text evidence="5">Belongs to the truncated hemoglobin family. Group II subfamily.</text>
</comment>
<evidence type="ECO:0000256" key="4">
    <source>
        <dbReference type="ARBA" id="ARBA00023004"/>
    </source>
</evidence>
<dbReference type="RefSeq" id="WP_157397642.1">
    <property type="nucleotide sequence ID" value="NZ_WSEL01000003.1"/>
</dbReference>
<gene>
    <name evidence="6" type="ORF">GON04_09405</name>
</gene>
<dbReference type="Gene3D" id="1.10.490.10">
    <property type="entry name" value="Globins"/>
    <property type="match status" value="1"/>
</dbReference>
<evidence type="ECO:0000256" key="5">
    <source>
        <dbReference type="ARBA" id="ARBA00034496"/>
    </source>
</evidence>
<sequence length="134" mass="15847">MQTEDKPPFDTPYEWIGGEEKVRALVERFYDLMDLEPRYAALRAAHATTLENARQKLFWFLSGWLGGPQHYTDRFGHPRLRMRHMPFAIGIQERDQWLACMDQAMAETGVDPRLRERLRNSFFQTADWMRNIGA</sequence>
<dbReference type="SUPFAM" id="SSF46458">
    <property type="entry name" value="Globin-like"/>
    <property type="match status" value="1"/>
</dbReference>